<dbReference type="RefSeq" id="WP_072707423.1">
    <property type="nucleotide sequence ID" value="NZ_FRCF01000002.1"/>
</dbReference>
<dbReference type="GO" id="GO:0005886">
    <property type="term" value="C:plasma membrane"/>
    <property type="evidence" value="ECO:0007669"/>
    <property type="project" value="UniProtKB-SubCell"/>
</dbReference>
<accession>A0A1M7AKI6</accession>
<dbReference type="GO" id="GO:0005940">
    <property type="term" value="C:septin ring"/>
    <property type="evidence" value="ECO:0007669"/>
    <property type="project" value="InterPro"/>
</dbReference>
<dbReference type="Pfam" id="PF06160">
    <property type="entry name" value="EzrA"/>
    <property type="match status" value="1"/>
</dbReference>
<name>A0A1M7AKI6_9BACL</name>
<evidence type="ECO:0000313" key="12">
    <source>
        <dbReference type="Proteomes" id="UP000184206"/>
    </source>
</evidence>
<keyword evidence="2" id="KW-0132">Cell division</keyword>
<protein>
    <submittedName>
        <fullName evidence="11">Septation ring formation regulator</fullName>
    </submittedName>
</protein>
<feature type="transmembrane region" description="Helical" evidence="10">
    <location>
        <begin position="6"/>
        <end position="23"/>
    </location>
</feature>
<evidence type="ECO:0000256" key="9">
    <source>
        <dbReference type="SAM" id="Coils"/>
    </source>
</evidence>
<evidence type="ECO:0000313" key="11">
    <source>
        <dbReference type="EMBL" id="SHL43248.1"/>
    </source>
</evidence>
<keyword evidence="4 10" id="KW-1133">Transmembrane helix</keyword>
<evidence type="ECO:0000256" key="7">
    <source>
        <dbReference type="ARBA" id="ARBA00023210"/>
    </source>
</evidence>
<evidence type="ECO:0000256" key="3">
    <source>
        <dbReference type="ARBA" id="ARBA00022692"/>
    </source>
</evidence>
<keyword evidence="3 10" id="KW-0812">Transmembrane</keyword>
<feature type="coiled-coil region" evidence="9">
    <location>
        <begin position="350"/>
        <end position="426"/>
    </location>
</feature>
<dbReference type="GO" id="GO:0000917">
    <property type="term" value="P:division septum assembly"/>
    <property type="evidence" value="ECO:0007669"/>
    <property type="project" value="UniProtKB-KW"/>
</dbReference>
<keyword evidence="7" id="KW-0717">Septation</keyword>
<dbReference type="GO" id="GO:0000921">
    <property type="term" value="P:septin ring assembly"/>
    <property type="evidence" value="ECO:0007669"/>
    <property type="project" value="InterPro"/>
</dbReference>
<evidence type="ECO:0000256" key="6">
    <source>
        <dbReference type="ARBA" id="ARBA00023136"/>
    </source>
</evidence>
<proteinExistence type="predicted"/>
<evidence type="ECO:0000256" key="2">
    <source>
        <dbReference type="ARBA" id="ARBA00022618"/>
    </source>
</evidence>
<dbReference type="OrthoDB" id="1654473at2"/>
<evidence type="ECO:0000256" key="4">
    <source>
        <dbReference type="ARBA" id="ARBA00022989"/>
    </source>
</evidence>
<keyword evidence="8" id="KW-0131">Cell cycle</keyword>
<gene>
    <name evidence="11" type="ORF">SAMN02745189_00185</name>
</gene>
<sequence length="564" mass="66001">MWVYLLIGIIVLIAISVAVVFYIRNTKLEDINYKFEKLEEVRALPFQDELFKVKDLNLHGEAKKLYAGWQKEWQTSLKEALDTSENRLSDAKRDLEKFKFNDSNAKVKQAETEINQAGSKYDQLTSEIDELVQTGEKSAIARAEAEKIHREAKRDVLASAYQFGDASGPLEELIDSFEPEINEYDVMINGGNYVSAGRHIENVRSDLQTLKENMDDIPVLIREVQKDLPAQFQEIRFGCRDLKAEGYDLEHIKVEGKLSTLKGKLNLVEPLISRLDLDEARRILDDINNQVDDILELIEIEVKAKIKVDQDQPLITDELFHARNSNYTLRTEIQYMQDRFYINDSDIHSVQKFEHEIENLVDVYDEIITETSKTNARYSEVENRVSHIKDQILEINDEQEKIQEHLINLREDAEEAKENAVYIEDKKEKVYRKLVTSNLPEVPERFVIIKNELDINLSKIEEYFSKRPLNVQYIKDKVNQTVMSLNEFEQEAYELLRDAELAEIMIQYGNRYRRDDHAFDKQIRESERMFKESRYKRSLEIIKGALEKVEPGAARKIENDYDEK</sequence>
<keyword evidence="6 10" id="KW-0472">Membrane</keyword>
<evidence type="ECO:0000256" key="5">
    <source>
        <dbReference type="ARBA" id="ARBA00023054"/>
    </source>
</evidence>
<keyword evidence="5 9" id="KW-0175">Coiled coil</keyword>
<evidence type="ECO:0000256" key="1">
    <source>
        <dbReference type="ARBA" id="ARBA00004162"/>
    </source>
</evidence>
<evidence type="ECO:0000256" key="8">
    <source>
        <dbReference type="ARBA" id="ARBA00023306"/>
    </source>
</evidence>
<dbReference type="InterPro" id="IPR010379">
    <property type="entry name" value="EzrA"/>
</dbReference>
<organism evidence="11 12">
    <name type="scientific">Lacicoccus alkaliphilus DSM 16010</name>
    <dbReference type="NCBI Taxonomy" id="1123231"/>
    <lineage>
        <taxon>Bacteria</taxon>
        <taxon>Bacillati</taxon>
        <taxon>Bacillota</taxon>
        <taxon>Bacilli</taxon>
        <taxon>Bacillales</taxon>
        <taxon>Salinicoccaceae</taxon>
        <taxon>Lacicoccus</taxon>
    </lineage>
</organism>
<dbReference type="EMBL" id="FRCF01000002">
    <property type="protein sequence ID" value="SHL43248.1"/>
    <property type="molecule type" value="Genomic_DNA"/>
</dbReference>
<dbReference type="AlphaFoldDB" id="A0A1M7AKI6"/>
<evidence type="ECO:0000256" key="10">
    <source>
        <dbReference type="SAM" id="Phobius"/>
    </source>
</evidence>
<dbReference type="STRING" id="1123231.SAMN02745189_00185"/>
<comment type="subcellular location">
    <subcellularLocation>
        <location evidence="1">Cell membrane</location>
        <topology evidence="1">Single-pass membrane protein</topology>
    </subcellularLocation>
</comment>
<keyword evidence="12" id="KW-1185">Reference proteome</keyword>
<reference evidence="11 12" key="1">
    <citation type="submission" date="2016-11" db="EMBL/GenBank/DDBJ databases">
        <authorList>
            <person name="Jaros S."/>
            <person name="Januszkiewicz K."/>
            <person name="Wedrychowicz H."/>
        </authorList>
    </citation>
    <scope>NUCLEOTIDE SEQUENCE [LARGE SCALE GENOMIC DNA]</scope>
    <source>
        <strain evidence="11 12">DSM 16010</strain>
    </source>
</reference>
<feature type="coiled-coil region" evidence="9">
    <location>
        <begin position="74"/>
        <end position="134"/>
    </location>
</feature>
<dbReference type="Proteomes" id="UP000184206">
    <property type="component" value="Unassembled WGS sequence"/>
</dbReference>